<organism evidence="3 4">
    <name type="scientific">Saccharomonospora marina XMU15</name>
    <dbReference type="NCBI Taxonomy" id="882083"/>
    <lineage>
        <taxon>Bacteria</taxon>
        <taxon>Bacillati</taxon>
        <taxon>Actinomycetota</taxon>
        <taxon>Actinomycetes</taxon>
        <taxon>Pseudonocardiales</taxon>
        <taxon>Pseudonocardiaceae</taxon>
        <taxon>Saccharomonospora</taxon>
    </lineage>
</organism>
<dbReference type="Gene3D" id="3.40.50.12780">
    <property type="entry name" value="N-terminal domain of ligase-like"/>
    <property type="match status" value="1"/>
</dbReference>
<dbReference type="PROSITE" id="PS00455">
    <property type="entry name" value="AMP_BINDING"/>
    <property type="match status" value="1"/>
</dbReference>
<dbReference type="InterPro" id="IPR042099">
    <property type="entry name" value="ANL_N_sf"/>
</dbReference>
<keyword evidence="4" id="KW-1185">Reference proteome</keyword>
<name>H5X1C9_9PSEU</name>
<dbReference type="eggNOG" id="COG0318">
    <property type="taxonomic scope" value="Bacteria"/>
</dbReference>
<dbReference type="EMBL" id="CM001439">
    <property type="protein sequence ID" value="EHR48653.1"/>
    <property type="molecule type" value="Genomic_DNA"/>
</dbReference>
<sequence length="522" mass="55365">MRVRYSERPITASHRAQDSVGSGRTKETAALGLVSEEASPVTDHVGRRGAAAVSGLLAESARVVDAESGRTLTGAGLLAEVRRAGDRLCALPEGVLFTRTAVELDGVLHYLGAFEAGRAIALIDPALDTQSLRSLVERFRPAAVLTPPPIAPPPGYTPRDGHWVRQQAECVLPHPELAVLLPTSGSTGTPKLVRLSRHAVLSNARAIAEVLDIAPGDVAPTTLPLHYSYGLSVLNSHLVAGATVVVERGGPLQRGFIDAVAAHGATSLAGVPHHYEMLHRIDFDPGRYPGLHTLTQAGGKLRTELVAHFHQVMSNAGGRMFVMYGQTEAAPRMATVPAERLGEKLGSAGVALPGGAFTIRRGDGEETTHPKIVGEVVYRGPNVMMGYADSEAELAHGDDMGGVLDTGDLGYLDEEQYLFITGRLKRIGSVFGNRVSLDDLEQAVRAGHTGIEVVAAVPADDKVVLFAQGAGKETCRAVSSDLADRLHLHVSGFDVRGVDTVPLLASGKVDYRKLERLVREES</sequence>
<accession>H5X1C9</accession>
<dbReference type="AlphaFoldDB" id="H5X1C9"/>
<feature type="region of interest" description="Disordered" evidence="1">
    <location>
        <begin position="1"/>
        <end position="27"/>
    </location>
</feature>
<dbReference type="STRING" id="882083.SacmaDRAFT_0346"/>
<dbReference type="InterPro" id="IPR020845">
    <property type="entry name" value="AMP-binding_CS"/>
</dbReference>
<evidence type="ECO:0000259" key="2">
    <source>
        <dbReference type="Pfam" id="PF00501"/>
    </source>
</evidence>
<evidence type="ECO:0000313" key="4">
    <source>
        <dbReference type="Proteomes" id="UP000004926"/>
    </source>
</evidence>
<feature type="domain" description="AMP-dependent synthetase/ligase" evidence="2">
    <location>
        <begin position="67"/>
        <end position="387"/>
    </location>
</feature>
<proteinExistence type="predicted"/>
<dbReference type="HOGENOM" id="CLU_000022_59_10_11"/>
<dbReference type="InterPro" id="IPR045851">
    <property type="entry name" value="AMP-bd_C_sf"/>
</dbReference>
<gene>
    <name evidence="3" type="ORF">SacmaDRAFT_0346</name>
</gene>
<dbReference type="PANTHER" id="PTHR24096">
    <property type="entry name" value="LONG-CHAIN-FATTY-ACID--COA LIGASE"/>
    <property type="match status" value="1"/>
</dbReference>
<evidence type="ECO:0000256" key="1">
    <source>
        <dbReference type="SAM" id="MobiDB-lite"/>
    </source>
</evidence>
<protein>
    <submittedName>
        <fullName evidence="3">Acyl-CoA synthetase (AMP-forming)/AMP-acid ligase II</fullName>
    </submittedName>
</protein>
<evidence type="ECO:0000313" key="3">
    <source>
        <dbReference type="EMBL" id="EHR48653.1"/>
    </source>
</evidence>
<dbReference type="InterPro" id="IPR000873">
    <property type="entry name" value="AMP-dep_synth/lig_dom"/>
</dbReference>
<dbReference type="Pfam" id="PF00501">
    <property type="entry name" value="AMP-binding"/>
    <property type="match status" value="1"/>
</dbReference>
<dbReference type="Proteomes" id="UP000004926">
    <property type="component" value="Chromosome"/>
</dbReference>
<reference evidence="3 4" key="1">
    <citation type="journal article" date="2012" name="Stand. Genomic Sci.">
        <title>Genome sequence of the ocean sediment bacterium Saccharomonospora marina type strain (XMU15(T)).</title>
        <authorList>
            <person name="Klenk H.P."/>
            <person name="Lu M."/>
            <person name="Lucas S."/>
            <person name="Lapidus A."/>
            <person name="Copeland A."/>
            <person name="Pitluck S."/>
            <person name="Goodwin L.A."/>
            <person name="Han C."/>
            <person name="Tapia R."/>
            <person name="Brambilla E.M."/>
            <person name="Potter G."/>
            <person name="Land M."/>
            <person name="Ivanova N."/>
            <person name="Rohde M."/>
            <person name="Goker M."/>
            <person name="Detter J.C."/>
            <person name="Li W.J."/>
            <person name="Kyrpides N.C."/>
            <person name="Woyke T."/>
        </authorList>
    </citation>
    <scope>NUCLEOTIDE SEQUENCE [LARGE SCALE GENOMIC DNA]</scope>
    <source>
        <strain evidence="3 4">XMU15</strain>
    </source>
</reference>
<dbReference type="GO" id="GO:0016874">
    <property type="term" value="F:ligase activity"/>
    <property type="evidence" value="ECO:0007669"/>
    <property type="project" value="UniProtKB-KW"/>
</dbReference>
<dbReference type="Gene3D" id="3.30.300.30">
    <property type="match status" value="1"/>
</dbReference>
<dbReference type="SUPFAM" id="SSF56801">
    <property type="entry name" value="Acetyl-CoA synthetase-like"/>
    <property type="match status" value="1"/>
</dbReference>
<keyword evidence="3" id="KW-0436">Ligase</keyword>